<evidence type="ECO:0000313" key="1">
    <source>
        <dbReference type="EMBL" id="CAP79861.1"/>
    </source>
</evidence>
<dbReference type="HOGENOM" id="CLU_2386860_0_0_1"/>
<accession>B6GZV7</accession>
<gene>
    <name evidence="1" type="ORF">Pc12g02340</name>
    <name evidence="1" type="ORF">PCH_Pc12g02340</name>
</gene>
<evidence type="ECO:0000313" key="2">
    <source>
        <dbReference type="Proteomes" id="UP000000724"/>
    </source>
</evidence>
<dbReference type="AlphaFoldDB" id="B6GZV7"/>
<dbReference type="OrthoDB" id="4509126at2759"/>
<dbReference type="VEuPathDB" id="FungiDB:PCH_Pc12g02340"/>
<name>B6GZV7_PENRW</name>
<dbReference type="BioCyc" id="PCHR:PC12G02340-MONOMER"/>
<proteinExistence type="predicted"/>
<protein>
    <submittedName>
        <fullName evidence="1">Pc12g02340 protein</fullName>
    </submittedName>
</protein>
<sequence>MKSKTSSPGHKAIEKIANEYDLTDRGLRVADIAELKKRDKELGTFALICIWLDLLEAAGRMLNNGLLIGQRYIRRVQKCEIKRNGSSDAKDSAI</sequence>
<organism evidence="1 2">
    <name type="scientific">Penicillium rubens (strain ATCC 28089 / DSM 1075 / NRRL 1951 / Wisconsin 54-1255)</name>
    <name type="common">Penicillium chrysogenum</name>
    <dbReference type="NCBI Taxonomy" id="500485"/>
    <lineage>
        <taxon>Eukaryota</taxon>
        <taxon>Fungi</taxon>
        <taxon>Dikarya</taxon>
        <taxon>Ascomycota</taxon>
        <taxon>Pezizomycotina</taxon>
        <taxon>Eurotiomycetes</taxon>
        <taxon>Eurotiomycetidae</taxon>
        <taxon>Eurotiales</taxon>
        <taxon>Aspergillaceae</taxon>
        <taxon>Penicillium</taxon>
        <taxon>Penicillium chrysogenum species complex</taxon>
    </lineage>
</organism>
<keyword evidence="2" id="KW-1185">Reference proteome</keyword>
<reference evidence="1 2" key="1">
    <citation type="journal article" date="2008" name="Nat. Biotechnol.">
        <title>Genome sequencing and analysis of the filamentous fungus Penicillium chrysogenum.</title>
        <authorList>
            <person name="van den Berg M.A."/>
            <person name="Albang R."/>
            <person name="Albermann K."/>
            <person name="Badger J.H."/>
            <person name="Daran J.-M."/>
            <person name="Driessen A.J.M."/>
            <person name="Garcia-Estrada C."/>
            <person name="Fedorova N.D."/>
            <person name="Harris D.M."/>
            <person name="Heijne W.H.M."/>
            <person name="Joardar V.S."/>
            <person name="Kiel J.A.K.W."/>
            <person name="Kovalchuk A."/>
            <person name="Martin J.F."/>
            <person name="Nierman W.C."/>
            <person name="Nijland J.G."/>
            <person name="Pronk J.T."/>
            <person name="Roubos J.A."/>
            <person name="van der Klei I.J."/>
            <person name="van Peij N.N.M.E."/>
            <person name="Veenhuis M."/>
            <person name="von Doehren H."/>
            <person name="Wagner C."/>
            <person name="Wortman J.R."/>
            <person name="Bovenberg R.A.L."/>
        </authorList>
    </citation>
    <scope>NUCLEOTIDE SEQUENCE [LARGE SCALE GENOMIC DNA]</scope>
    <source>
        <strain evidence="2">ATCC 28089 / DSM 1075 / NRRL 1951 / Wisconsin 54-1255</strain>
    </source>
</reference>
<dbReference type="Proteomes" id="UP000000724">
    <property type="component" value="Contig Pc00c12"/>
</dbReference>
<dbReference type="STRING" id="500485.B6GZV7"/>
<dbReference type="EMBL" id="AM920427">
    <property type="protein sequence ID" value="CAP79861.1"/>
    <property type="molecule type" value="Genomic_DNA"/>
</dbReference>